<keyword evidence="1" id="KW-0812">Transmembrane</keyword>
<name>A0A086CHI0_9CHRO</name>
<organism evidence="2 3">
    <name type="scientific">Candidatus Atelocyanobacterium thalassa isolate SIO64986</name>
    <dbReference type="NCBI Taxonomy" id="1527444"/>
    <lineage>
        <taxon>Bacteria</taxon>
        <taxon>Bacillati</taxon>
        <taxon>Cyanobacteriota</taxon>
        <taxon>Cyanophyceae</taxon>
        <taxon>Oscillatoriophycideae</taxon>
        <taxon>Chroococcales</taxon>
        <taxon>Aphanothecaceae</taxon>
        <taxon>Candidatus Atelocyanobacterium</taxon>
        <taxon>Candidatus Atelocyanobacterium thalassae</taxon>
    </lineage>
</organism>
<feature type="transmembrane region" description="Helical" evidence="1">
    <location>
        <begin position="128"/>
        <end position="146"/>
    </location>
</feature>
<evidence type="ECO:0000313" key="3">
    <source>
        <dbReference type="Proteomes" id="UP000028922"/>
    </source>
</evidence>
<dbReference type="PANTHER" id="PTHR34679">
    <property type="match status" value="1"/>
</dbReference>
<feature type="transmembrane region" description="Helical" evidence="1">
    <location>
        <begin position="96"/>
        <end position="116"/>
    </location>
</feature>
<dbReference type="eggNOG" id="ENOG502ZTJ9">
    <property type="taxonomic scope" value="Bacteria"/>
</dbReference>
<evidence type="ECO:0008006" key="4">
    <source>
        <dbReference type="Google" id="ProtNLM"/>
    </source>
</evidence>
<comment type="caution">
    <text evidence="2">The sequence shown here is derived from an EMBL/GenBank/DDBJ whole genome shotgun (WGS) entry which is preliminary data.</text>
</comment>
<dbReference type="STRING" id="1527444.ucyna2_00520"/>
<dbReference type="InterPro" id="IPR025067">
    <property type="entry name" value="DUF4079"/>
</dbReference>
<feature type="transmembrane region" description="Helical" evidence="1">
    <location>
        <begin position="62"/>
        <end position="84"/>
    </location>
</feature>
<dbReference type="Pfam" id="PF13301">
    <property type="entry name" value="DUF4079"/>
    <property type="match status" value="1"/>
</dbReference>
<dbReference type="EMBL" id="JPSP01000004">
    <property type="protein sequence ID" value="KFF41644.1"/>
    <property type="molecule type" value="Genomic_DNA"/>
</dbReference>
<keyword evidence="1" id="KW-1133">Transmembrane helix</keyword>
<dbReference type="AlphaFoldDB" id="A0A086CHI0"/>
<gene>
    <name evidence="2" type="ORF">ucyna2_00520</name>
</gene>
<dbReference type="Proteomes" id="UP000028922">
    <property type="component" value="Unassembled WGS sequence"/>
</dbReference>
<protein>
    <recommendedName>
        <fullName evidence="4">DUF4079 domain-containing protein</fullName>
    </recommendedName>
</protein>
<dbReference type="PANTHER" id="PTHR34679:SF2">
    <property type="entry name" value="OS02G0122500 PROTEIN"/>
    <property type="match status" value="1"/>
</dbReference>
<sequence length="161" mass="18413">MVTNTSEFIKFWSQFSHPIIMLATLLLLFYVLYLGLQLRYIRTSDKQIRKELIEKKNNNRHYQLGALLLNIIVLGNLGGMAITYVNNDKLFFSPHLLVGLTITGLVTTSTSLVPFMQKGNDLARHTHMILNFCVVILFSWQVISGIEIVQKIIENIFITQG</sequence>
<feature type="transmembrane region" description="Helical" evidence="1">
    <location>
        <begin position="20"/>
        <end position="41"/>
    </location>
</feature>
<reference evidence="2 3" key="1">
    <citation type="submission" date="2014-08" db="EMBL/GenBank/DDBJ databases">
        <title>Comparative genomics reveals surprising divergence of two closely related strains of uncultivated UCYN-A cyanobacteria.</title>
        <authorList>
            <person name="Bombar D."/>
            <person name="Heller P."/>
            <person name="Sanchez-Baracaldo P."/>
            <person name="Carter B.J."/>
            <person name="Zert J.P."/>
        </authorList>
    </citation>
    <scope>NUCLEOTIDE SEQUENCE [LARGE SCALE GENOMIC DNA]</scope>
</reference>
<accession>A0A086CHI0</accession>
<evidence type="ECO:0000256" key="1">
    <source>
        <dbReference type="SAM" id="Phobius"/>
    </source>
</evidence>
<dbReference type="PATRIC" id="fig|1527444.3.peg.498"/>
<evidence type="ECO:0000313" key="2">
    <source>
        <dbReference type="EMBL" id="KFF41644.1"/>
    </source>
</evidence>
<keyword evidence="1" id="KW-0472">Membrane</keyword>
<proteinExistence type="predicted"/>